<sequence length="995" mass="112055">MDAAEFKLYNRLAEKMDYFHSILRSTWNQIYAGTDPNSKEPSLSPSRLITLGLHFCDHLEGHHDIEETYWYPVLATKMVEFGPGHFARAQHEEIHSGLEALALYLKDCQRGVQDLKRDKVRGLTDSFGKVLFRHLDEEVKELGAENMKNFLAAGPWTKAHIVVKDEPVNFLGCSANLDFGDLGDKHFSHFSHKHSDKMEINLAEVNDLSMGGRFNVTMSGSLPYTRGKSTDIEGYIPYHSNTLELIVNGHDAALARANFVRKPKIDYKNCYKDREKKMLETLDSCIEVAEAAKLRALKDDWRMQEAFGTDDQASREYVAKALSYVEETCREQRKHYNLHCPELYGACLPRDKVVTTYLHPYSHMVGYCDGFFDLPAEPPKCYTKGKDGWARSRIGTMVRELIRSYLSKTSEAGIMRDYARELPDIFTLTPEKRLKNADNCELFAAHIELDCKPVKIPRGNYNTPRKDGTSSGESSIDWAPCDLELRTKDPTTEEERDCATIEVPLNYKNQKSGETIDIQLIRVSATKRAKGNILFNPGGPSGSGVEFVASEGDVLRDMLDGHFNIIGFDPRGTGRTIPFNCTPTLGSMTPSRLTGLLRRDRLSQADPWPKLRDTEWARSGDLAESCLTNQGKTGSYIGTAFVARDMLAIADALEKDSKLWYWGTSYGTVLGQTFAAMFPDRVGRFLLDGNLLADDYYTSAWSRSPIDTERALDHLLSECIEATKGRRDNRLCPLADSGETSRDLKHRLTKVLDKWMTEKTLPPDLGAAADSSSDGGTGLVAAIKYKIFQDLYVLREWVGLAKFIAAVIEEDWEAVGKAIYKHFNRDRSITKADSDIPLPDWDQGENSFMGIQCGDSSLRVEEPDELYSIMQAHLETSSFADVVVTQRLVCARWKQHAAERVNTNIFRNVKTSNPILFANGRYDPVTPLAHAWEASSRFRGSRVLVYNGIGHGFMEHPSNCSRHAIVRYFLRGELPEIGTVCEPDEMAFEAASRLE</sequence>
<proteinExistence type="predicted"/>
<evidence type="ECO:0000313" key="1">
    <source>
        <dbReference type="EMBL" id="KAJ3541297.1"/>
    </source>
</evidence>
<dbReference type="Proteomes" id="UP001148629">
    <property type="component" value="Unassembled WGS sequence"/>
</dbReference>
<protein>
    <submittedName>
        <fullName evidence="1">Uncharacterized protein</fullName>
    </submittedName>
</protein>
<reference evidence="1" key="1">
    <citation type="submission" date="2022-08" db="EMBL/GenBank/DDBJ databases">
        <title>Genome Sequence of Fusarium decemcellulare.</title>
        <authorList>
            <person name="Buettner E."/>
        </authorList>
    </citation>
    <scope>NUCLEOTIDE SEQUENCE</scope>
    <source>
        <strain evidence="1">Babe19</strain>
    </source>
</reference>
<name>A0ACC1SJX1_9HYPO</name>
<organism evidence="1 2">
    <name type="scientific">Fusarium decemcellulare</name>
    <dbReference type="NCBI Taxonomy" id="57161"/>
    <lineage>
        <taxon>Eukaryota</taxon>
        <taxon>Fungi</taxon>
        <taxon>Dikarya</taxon>
        <taxon>Ascomycota</taxon>
        <taxon>Pezizomycotina</taxon>
        <taxon>Sordariomycetes</taxon>
        <taxon>Hypocreomycetidae</taxon>
        <taxon>Hypocreales</taxon>
        <taxon>Nectriaceae</taxon>
        <taxon>Fusarium</taxon>
        <taxon>Fusarium decemcellulare species complex</taxon>
    </lineage>
</organism>
<keyword evidence="2" id="KW-1185">Reference proteome</keyword>
<accession>A0ACC1SJX1</accession>
<comment type="caution">
    <text evidence="1">The sequence shown here is derived from an EMBL/GenBank/DDBJ whole genome shotgun (WGS) entry which is preliminary data.</text>
</comment>
<gene>
    <name evidence="1" type="ORF">NM208_g4678</name>
</gene>
<evidence type="ECO:0000313" key="2">
    <source>
        <dbReference type="Proteomes" id="UP001148629"/>
    </source>
</evidence>
<dbReference type="EMBL" id="JANRMS010000360">
    <property type="protein sequence ID" value="KAJ3541297.1"/>
    <property type="molecule type" value="Genomic_DNA"/>
</dbReference>